<dbReference type="RefSeq" id="WP_250141642.1">
    <property type="nucleotide sequence ID" value="NZ_JALIQP010000004.1"/>
</dbReference>
<sequence length="175" mass="19312">MLPPGHVAVGYLAYSALRRAIHGDVPPASAIPWLLLGTQLPDLIDKPLAWWFGVLPAGRSLAHSLLFAVPLLLLARRWFRRSDRPGAGEGLAVGYLSHLLVDAAPLLWSRPELASFLVWPVLPAQVRPRPAIWPPQVLFSPTELAFGLVIALVWIADGTPGLEYARWMRGRLIDR</sequence>
<evidence type="ECO:0000313" key="2">
    <source>
        <dbReference type="EMBL" id="MFC4542242.1"/>
    </source>
</evidence>
<dbReference type="EMBL" id="JBHSFA010000005">
    <property type="protein sequence ID" value="MFC4542242.1"/>
    <property type="molecule type" value="Genomic_DNA"/>
</dbReference>
<dbReference type="Proteomes" id="UP001595898">
    <property type="component" value="Unassembled WGS sequence"/>
</dbReference>
<comment type="caution">
    <text evidence="2">The sequence shown here is derived from an EMBL/GenBank/DDBJ whole genome shotgun (WGS) entry which is preliminary data.</text>
</comment>
<keyword evidence="1" id="KW-1133">Transmembrane helix</keyword>
<evidence type="ECO:0000256" key="1">
    <source>
        <dbReference type="SAM" id="Phobius"/>
    </source>
</evidence>
<dbReference type="AlphaFoldDB" id="A0ABD5PP50"/>
<keyword evidence="3" id="KW-1185">Reference proteome</keyword>
<gene>
    <name evidence="2" type="ORF">ACFO5R_09910</name>
</gene>
<dbReference type="InterPro" id="IPR007404">
    <property type="entry name" value="YdjM-like"/>
</dbReference>
<proteinExistence type="predicted"/>
<protein>
    <submittedName>
        <fullName evidence="2">Metal-dependent hydrolase</fullName>
    </submittedName>
</protein>
<keyword evidence="1" id="KW-0472">Membrane</keyword>
<accession>A0ABD5PP50</accession>
<name>A0ABD5PP50_9EURY</name>
<dbReference type="Pfam" id="PF04307">
    <property type="entry name" value="YdjM"/>
    <property type="match status" value="1"/>
</dbReference>
<keyword evidence="1" id="KW-0812">Transmembrane</keyword>
<feature type="transmembrane region" description="Helical" evidence="1">
    <location>
        <begin position="48"/>
        <end position="75"/>
    </location>
</feature>
<keyword evidence="2" id="KW-0378">Hydrolase</keyword>
<dbReference type="GO" id="GO:0016787">
    <property type="term" value="F:hydrolase activity"/>
    <property type="evidence" value="ECO:0007669"/>
    <property type="project" value="UniProtKB-KW"/>
</dbReference>
<reference evidence="2 3" key="1">
    <citation type="journal article" date="2019" name="Int. J. Syst. Evol. Microbiol.">
        <title>The Global Catalogue of Microorganisms (GCM) 10K type strain sequencing project: providing services to taxonomists for standard genome sequencing and annotation.</title>
        <authorList>
            <consortium name="The Broad Institute Genomics Platform"/>
            <consortium name="The Broad Institute Genome Sequencing Center for Infectious Disease"/>
            <person name="Wu L."/>
            <person name="Ma J."/>
        </authorList>
    </citation>
    <scope>NUCLEOTIDE SEQUENCE [LARGE SCALE GENOMIC DNA]</scope>
    <source>
        <strain evidence="2 3">WLHS5</strain>
    </source>
</reference>
<evidence type="ECO:0000313" key="3">
    <source>
        <dbReference type="Proteomes" id="UP001595898"/>
    </source>
</evidence>
<organism evidence="2 3">
    <name type="scientific">Halosolutus amylolyticus</name>
    <dbReference type="NCBI Taxonomy" id="2932267"/>
    <lineage>
        <taxon>Archaea</taxon>
        <taxon>Methanobacteriati</taxon>
        <taxon>Methanobacteriota</taxon>
        <taxon>Stenosarchaea group</taxon>
        <taxon>Halobacteria</taxon>
        <taxon>Halobacteriales</taxon>
        <taxon>Natrialbaceae</taxon>
        <taxon>Halosolutus</taxon>
    </lineage>
</organism>